<protein>
    <recommendedName>
        <fullName evidence="5">Reverse transcriptase</fullName>
    </recommendedName>
</protein>
<name>A0ABR0VGE6_REHGL</name>
<feature type="domain" description="Reverse transcriptase zinc-binding" evidence="2">
    <location>
        <begin position="150"/>
        <end position="223"/>
    </location>
</feature>
<dbReference type="SUPFAM" id="SSF53098">
    <property type="entry name" value="Ribonuclease H-like"/>
    <property type="match status" value="1"/>
</dbReference>
<dbReference type="InterPro" id="IPR002156">
    <property type="entry name" value="RNaseH_domain"/>
</dbReference>
<dbReference type="CDD" id="cd06222">
    <property type="entry name" value="RNase_H_like"/>
    <property type="match status" value="1"/>
</dbReference>
<evidence type="ECO:0008006" key="5">
    <source>
        <dbReference type="Google" id="ProtNLM"/>
    </source>
</evidence>
<comment type="caution">
    <text evidence="3">The sequence shown here is derived from an EMBL/GenBank/DDBJ whole genome shotgun (WGS) entry which is preliminary data.</text>
</comment>
<dbReference type="Proteomes" id="UP001318860">
    <property type="component" value="Unassembled WGS sequence"/>
</dbReference>
<dbReference type="Pfam" id="PF13456">
    <property type="entry name" value="RVT_3"/>
    <property type="match status" value="1"/>
</dbReference>
<sequence>MARTLKGRYAKYSDFLDAPLGSNPSYIWRSLYWCKSILKKGLCWRVGDGKSIKIFQDCWLPSWKEKLPSTFNSGSSLVRVSELILNGSWNEHLIHNSFLPVVAQEIISLPLPLNQANDSRFWRFNCKGVYTVKDGYRLAIGMFDRPENQSHNRVEHWWKFLWSLNIPTKIRLFWWRISHDFIPTEINLAAHHVPVVGACKMCQYGKDTTTHSMFFCPTMKSYWKSSPFGQTLKKARFGSSLELCMWMHNNLTKSEFEKFAIATWLGWKERQKIIHGSVKVSDITVQTEVSTFLYNFQLARKTQRIGGGDGVEKNHGKWARPPPGCLRLEVDACANETKGQFGIGGIVRNDVGKPVLVFGQKIEHAGSVLELELRAIKEGLAKSISANLFPQLVGSDSLLAVQAVTESKDVEGYIATWAASINLLISMIKDCNIFHISRTTNYCAHSIASFASCNSLPFVWEGESIPHWLEELVCIDLEKNQ</sequence>
<dbReference type="Pfam" id="PF13966">
    <property type="entry name" value="zf-RVT"/>
    <property type="match status" value="1"/>
</dbReference>
<organism evidence="3 4">
    <name type="scientific">Rehmannia glutinosa</name>
    <name type="common">Chinese foxglove</name>
    <dbReference type="NCBI Taxonomy" id="99300"/>
    <lineage>
        <taxon>Eukaryota</taxon>
        <taxon>Viridiplantae</taxon>
        <taxon>Streptophyta</taxon>
        <taxon>Embryophyta</taxon>
        <taxon>Tracheophyta</taxon>
        <taxon>Spermatophyta</taxon>
        <taxon>Magnoliopsida</taxon>
        <taxon>eudicotyledons</taxon>
        <taxon>Gunneridae</taxon>
        <taxon>Pentapetalae</taxon>
        <taxon>asterids</taxon>
        <taxon>lamiids</taxon>
        <taxon>Lamiales</taxon>
        <taxon>Orobanchaceae</taxon>
        <taxon>Rehmannieae</taxon>
        <taxon>Rehmannia</taxon>
    </lineage>
</organism>
<reference evidence="3 4" key="1">
    <citation type="journal article" date="2021" name="Comput. Struct. Biotechnol. J.">
        <title>De novo genome assembly of the potent medicinal plant Rehmannia glutinosa using nanopore technology.</title>
        <authorList>
            <person name="Ma L."/>
            <person name="Dong C."/>
            <person name="Song C."/>
            <person name="Wang X."/>
            <person name="Zheng X."/>
            <person name="Niu Y."/>
            <person name="Chen S."/>
            <person name="Feng W."/>
        </authorList>
    </citation>
    <scope>NUCLEOTIDE SEQUENCE [LARGE SCALE GENOMIC DNA]</scope>
    <source>
        <strain evidence="3">DH-2019</strain>
    </source>
</reference>
<evidence type="ECO:0000313" key="4">
    <source>
        <dbReference type="Proteomes" id="UP001318860"/>
    </source>
</evidence>
<dbReference type="InterPro" id="IPR026960">
    <property type="entry name" value="RVT-Znf"/>
</dbReference>
<dbReference type="InterPro" id="IPR012337">
    <property type="entry name" value="RNaseH-like_sf"/>
</dbReference>
<evidence type="ECO:0000259" key="2">
    <source>
        <dbReference type="Pfam" id="PF13966"/>
    </source>
</evidence>
<dbReference type="InterPro" id="IPR044730">
    <property type="entry name" value="RNase_H-like_dom_plant"/>
</dbReference>
<dbReference type="PANTHER" id="PTHR47723">
    <property type="entry name" value="OS05G0353850 PROTEIN"/>
    <property type="match status" value="1"/>
</dbReference>
<dbReference type="InterPro" id="IPR036397">
    <property type="entry name" value="RNaseH_sf"/>
</dbReference>
<feature type="domain" description="RNase H type-1" evidence="1">
    <location>
        <begin position="330"/>
        <end position="451"/>
    </location>
</feature>
<gene>
    <name evidence="3" type="ORF">DH2020_033375</name>
</gene>
<dbReference type="EMBL" id="JABTTQ020001235">
    <property type="protein sequence ID" value="KAK6132895.1"/>
    <property type="molecule type" value="Genomic_DNA"/>
</dbReference>
<proteinExistence type="predicted"/>
<evidence type="ECO:0000313" key="3">
    <source>
        <dbReference type="EMBL" id="KAK6132895.1"/>
    </source>
</evidence>
<evidence type="ECO:0000259" key="1">
    <source>
        <dbReference type="Pfam" id="PF13456"/>
    </source>
</evidence>
<dbReference type="PANTHER" id="PTHR47723:SF19">
    <property type="entry name" value="POLYNUCLEOTIDYL TRANSFERASE, RIBONUCLEASE H-LIKE SUPERFAMILY PROTEIN"/>
    <property type="match status" value="1"/>
</dbReference>
<dbReference type="InterPro" id="IPR053151">
    <property type="entry name" value="RNase_H-like"/>
</dbReference>
<keyword evidence="4" id="KW-1185">Reference proteome</keyword>
<dbReference type="Gene3D" id="3.30.420.10">
    <property type="entry name" value="Ribonuclease H-like superfamily/Ribonuclease H"/>
    <property type="match status" value="1"/>
</dbReference>
<accession>A0ABR0VGE6</accession>